<evidence type="ECO:0000256" key="1">
    <source>
        <dbReference type="SAM" id="MobiDB-lite"/>
    </source>
</evidence>
<dbReference type="OMA" id="YHRCHPA"/>
<dbReference type="Gramene" id="TKW28829">
    <property type="protein sequence ID" value="TKW28829"/>
    <property type="gene ID" value="SEVIR_3G353800v2"/>
</dbReference>
<accession>A0A4U6VMD2</accession>
<gene>
    <name evidence="2" type="ORF">SEVIR_3G353800v2</name>
</gene>
<evidence type="ECO:0000313" key="3">
    <source>
        <dbReference type="Proteomes" id="UP000298652"/>
    </source>
</evidence>
<dbReference type="AlphaFoldDB" id="A0A4U6VMD2"/>
<organism evidence="2 3">
    <name type="scientific">Setaria viridis</name>
    <name type="common">Green bristlegrass</name>
    <name type="synonym">Setaria italica subsp. viridis</name>
    <dbReference type="NCBI Taxonomy" id="4556"/>
    <lineage>
        <taxon>Eukaryota</taxon>
        <taxon>Viridiplantae</taxon>
        <taxon>Streptophyta</taxon>
        <taxon>Embryophyta</taxon>
        <taxon>Tracheophyta</taxon>
        <taxon>Spermatophyta</taxon>
        <taxon>Magnoliopsida</taxon>
        <taxon>Liliopsida</taxon>
        <taxon>Poales</taxon>
        <taxon>Poaceae</taxon>
        <taxon>PACMAD clade</taxon>
        <taxon>Panicoideae</taxon>
        <taxon>Panicodae</taxon>
        <taxon>Paniceae</taxon>
        <taxon>Cenchrinae</taxon>
        <taxon>Setaria</taxon>
    </lineage>
</organism>
<dbReference type="Proteomes" id="UP000298652">
    <property type="component" value="Chromosome 3"/>
</dbReference>
<dbReference type="EMBL" id="CM016554">
    <property type="protein sequence ID" value="TKW28829.1"/>
    <property type="molecule type" value="Genomic_DNA"/>
</dbReference>
<proteinExistence type="predicted"/>
<feature type="region of interest" description="Disordered" evidence="1">
    <location>
        <begin position="68"/>
        <end position="164"/>
    </location>
</feature>
<evidence type="ECO:0000313" key="2">
    <source>
        <dbReference type="EMBL" id="TKW28829.1"/>
    </source>
</evidence>
<sequence>MRLLLTCTCRPTTSICPAQARARKVFSMPGRLDEPDWLWAMQGTAGRRCRPPVPPPASRVVAAVPPRRCSPASHVAVPSRRRRRYRPPEPPPPLPGPRAAAAVASRCRRCRPPTSLLPSPPRRHPLAPPLTGPYAAIPSHRRSPAPAPPMGKIREMGGGLESGG</sequence>
<keyword evidence="3" id="KW-1185">Reference proteome</keyword>
<name>A0A4U6VMD2_SETVI</name>
<reference evidence="2" key="1">
    <citation type="submission" date="2019-03" db="EMBL/GenBank/DDBJ databases">
        <title>WGS assembly of Setaria viridis.</title>
        <authorList>
            <person name="Huang P."/>
            <person name="Jenkins J."/>
            <person name="Grimwood J."/>
            <person name="Barry K."/>
            <person name="Healey A."/>
            <person name="Mamidi S."/>
            <person name="Sreedasyam A."/>
            <person name="Shu S."/>
            <person name="Feldman M."/>
            <person name="Wu J."/>
            <person name="Yu Y."/>
            <person name="Chen C."/>
            <person name="Johnson J."/>
            <person name="Rokhsar D."/>
            <person name="Baxter I."/>
            <person name="Schmutz J."/>
            <person name="Brutnell T."/>
            <person name="Kellogg E."/>
        </authorList>
    </citation>
    <scope>NUCLEOTIDE SEQUENCE [LARGE SCALE GENOMIC DNA]</scope>
</reference>
<protein>
    <submittedName>
        <fullName evidence="2">Uncharacterized protein</fullName>
    </submittedName>
</protein>
<feature type="compositionally biased region" description="Low complexity" evidence="1">
    <location>
        <begin position="68"/>
        <end position="78"/>
    </location>
</feature>